<dbReference type="EMBL" id="BK032596">
    <property type="protein sequence ID" value="DAF50469.1"/>
    <property type="molecule type" value="Genomic_DNA"/>
</dbReference>
<name>A0A8S5SHJ0_9CAUD</name>
<sequence>MVTRIVRDNCKDCTSSCEHAGKDREFVCVKGVSCKTVKPKPEMVAVVRCKDCKYWGNEETKVATVCEFPCVQLFCVCDALKRMRKAGNCMTNEDFFCAHGEKRRADFVDDNKIGERKADENEPLGT</sequence>
<accession>A0A8S5SHJ0</accession>
<evidence type="ECO:0000313" key="1">
    <source>
        <dbReference type="EMBL" id="DAF50469.1"/>
    </source>
</evidence>
<proteinExistence type="predicted"/>
<protein>
    <submittedName>
        <fullName evidence="1">Uncharacterized protein</fullName>
    </submittedName>
</protein>
<reference evidence="1" key="1">
    <citation type="journal article" date="2021" name="Proc. Natl. Acad. Sci. U.S.A.">
        <title>A Catalog of Tens of Thousands of Viruses from Human Metagenomes Reveals Hidden Associations with Chronic Diseases.</title>
        <authorList>
            <person name="Tisza M.J."/>
            <person name="Buck C.B."/>
        </authorList>
    </citation>
    <scope>NUCLEOTIDE SEQUENCE</scope>
    <source>
        <strain evidence="1">CtuIn11</strain>
    </source>
</reference>
<organism evidence="1">
    <name type="scientific">Myoviridae sp. ctuIn11</name>
    <dbReference type="NCBI Taxonomy" id="2827715"/>
    <lineage>
        <taxon>Viruses</taxon>
        <taxon>Duplodnaviria</taxon>
        <taxon>Heunggongvirae</taxon>
        <taxon>Uroviricota</taxon>
        <taxon>Caudoviricetes</taxon>
    </lineage>
</organism>